<dbReference type="SUPFAM" id="SSF103007">
    <property type="entry name" value="Hypothetical protein TT1725"/>
    <property type="match status" value="1"/>
</dbReference>
<accession>A0A554S8M3</accession>
<dbReference type="Pfam" id="PF04456">
    <property type="entry name" value="DUF503"/>
    <property type="match status" value="1"/>
</dbReference>
<dbReference type="RefSeq" id="WP_143913296.1">
    <property type="nucleotide sequence ID" value="NZ_VLNT01000007.1"/>
</dbReference>
<evidence type="ECO:0000313" key="1">
    <source>
        <dbReference type="EMBL" id="TSD62698.1"/>
    </source>
</evidence>
<name>A0A554S8M3_9ACTN</name>
<dbReference type="PANTHER" id="PTHR36441:SF1">
    <property type="entry name" value="DUF503 DOMAIN-CONTAINING PROTEIN"/>
    <property type="match status" value="1"/>
</dbReference>
<dbReference type="AlphaFoldDB" id="A0A554S8M3"/>
<dbReference type="EMBL" id="VLNT01000007">
    <property type="protein sequence ID" value="TSD62698.1"/>
    <property type="molecule type" value="Genomic_DNA"/>
</dbReference>
<dbReference type="Gene3D" id="3.30.70.1120">
    <property type="entry name" value="TT1725-like"/>
    <property type="match status" value="1"/>
</dbReference>
<keyword evidence="2" id="KW-1185">Reference proteome</keyword>
<sequence length="106" mass="12100">MWIGWIEFDIRLGDVHSLKEKRSIVRPIVAELQRRFALAAAETDSVDLYRRAGIGGSLVSIDRRHVVEVLDSVERFMAARPEIELLSAHRHLSSSDDDEQDELPFS</sequence>
<protein>
    <submittedName>
        <fullName evidence="1">DUF503 domain-containing protein</fullName>
    </submittedName>
</protein>
<dbReference type="PANTHER" id="PTHR36441">
    <property type="entry name" value="HYPOTHETICAL CYTOSOLIC PROTEIN"/>
    <property type="match status" value="1"/>
</dbReference>
<gene>
    <name evidence="1" type="ORF">FNM00_09945</name>
</gene>
<dbReference type="Proteomes" id="UP000316988">
    <property type="component" value="Unassembled WGS sequence"/>
</dbReference>
<reference evidence="1 2" key="1">
    <citation type="submission" date="2019-07" db="EMBL/GenBank/DDBJ databases">
        <authorList>
            <person name="Zhao L.H."/>
        </authorList>
    </citation>
    <scope>NUCLEOTIDE SEQUENCE [LARGE SCALE GENOMIC DNA]</scope>
    <source>
        <strain evidence="1 2">Co35</strain>
    </source>
</reference>
<dbReference type="InterPro" id="IPR007546">
    <property type="entry name" value="DUF503"/>
</dbReference>
<evidence type="ECO:0000313" key="2">
    <source>
        <dbReference type="Proteomes" id="UP000316988"/>
    </source>
</evidence>
<comment type="caution">
    <text evidence="1">The sequence shown here is derived from an EMBL/GenBank/DDBJ whole genome shotgun (WGS) entry which is preliminary data.</text>
</comment>
<dbReference type="InterPro" id="IPR036746">
    <property type="entry name" value="TT1725-like_sf"/>
</dbReference>
<organism evidence="1 2">
    <name type="scientific">Aeromicrobium piscarium</name>
    <dbReference type="NCBI Taxonomy" id="2590901"/>
    <lineage>
        <taxon>Bacteria</taxon>
        <taxon>Bacillati</taxon>
        <taxon>Actinomycetota</taxon>
        <taxon>Actinomycetes</taxon>
        <taxon>Propionibacteriales</taxon>
        <taxon>Nocardioidaceae</taxon>
        <taxon>Aeromicrobium</taxon>
    </lineage>
</organism>
<dbReference type="OrthoDB" id="9809023at2"/>
<proteinExistence type="predicted"/>